<evidence type="ECO:0000313" key="8">
    <source>
        <dbReference type="Proteomes" id="UP001253595"/>
    </source>
</evidence>
<organism evidence="7 8">
    <name type="scientific">Cellvibrio fibrivorans</name>
    <dbReference type="NCBI Taxonomy" id="126350"/>
    <lineage>
        <taxon>Bacteria</taxon>
        <taxon>Pseudomonadati</taxon>
        <taxon>Pseudomonadota</taxon>
        <taxon>Gammaproteobacteria</taxon>
        <taxon>Cellvibrionales</taxon>
        <taxon>Cellvibrionaceae</taxon>
        <taxon>Cellvibrio</taxon>
    </lineage>
</organism>
<keyword evidence="2 5" id="KW-0812">Transmembrane</keyword>
<accession>A0ABU1US50</accession>
<feature type="transmembrane region" description="Helical" evidence="5">
    <location>
        <begin position="29"/>
        <end position="49"/>
    </location>
</feature>
<dbReference type="Pfam" id="PF04893">
    <property type="entry name" value="Yip1"/>
    <property type="match status" value="1"/>
</dbReference>
<dbReference type="EMBL" id="JAVDVX010000001">
    <property type="protein sequence ID" value="MDR7088009.1"/>
    <property type="molecule type" value="Genomic_DNA"/>
</dbReference>
<evidence type="ECO:0000256" key="3">
    <source>
        <dbReference type="ARBA" id="ARBA00022989"/>
    </source>
</evidence>
<keyword evidence="3 5" id="KW-1133">Transmembrane helix</keyword>
<feature type="transmembrane region" description="Helical" evidence="5">
    <location>
        <begin position="164"/>
        <end position="191"/>
    </location>
</feature>
<protein>
    <submittedName>
        <fullName evidence="7">Uncharacterized membrane protein YhaH (DUF805 family)</fullName>
    </submittedName>
</protein>
<gene>
    <name evidence="7" type="ORF">J2X05_000012</name>
</gene>
<evidence type="ECO:0000256" key="5">
    <source>
        <dbReference type="SAM" id="Phobius"/>
    </source>
</evidence>
<reference evidence="7 8" key="1">
    <citation type="submission" date="2023-07" db="EMBL/GenBank/DDBJ databases">
        <title>Sorghum-associated microbial communities from plants grown in Nebraska, USA.</title>
        <authorList>
            <person name="Schachtman D."/>
        </authorList>
    </citation>
    <scope>NUCLEOTIDE SEQUENCE [LARGE SCALE GENOMIC DNA]</scope>
    <source>
        <strain evidence="7 8">BE190</strain>
    </source>
</reference>
<keyword evidence="4 5" id="KW-0472">Membrane</keyword>
<feature type="transmembrane region" description="Helical" evidence="5">
    <location>
        <begin position="103"/>
        <end position="128"/>
    </location>
</feature>
<keyword evidence="8" id="KW-1185">Reference proteome</keyword>
<comment type="subcellular location">
    <subcellularLocation>
        <location evidence="1">Membrane</location>
        <topology evidence="1">Multi-pass membrane protein</topology>
    </subcellularLocation>
</comment>
<evidence type="ECO:0000259" key="6">
    <source>
        <dbReference type="Pfam" id="PF04893"/>
    </source>
</evidence>
<feature type="transmembrane region" description="Helical" evidence="5">
    <location>
        <begin position="134"/>
        <end position="152"/>
    </location>
</feature>
<dbReference type="Proteomes" id="UP001253595">
    <property type="component" value="Unassembled WGS sequence"/>
</dbReference>
<evidence type="ECO:0000313" key="7">
    <source>
        <dbReference type="EMBL" id="MDR7088009.1"/>
    </source>
</evidence>
<feature type="transmembrane region" description="Helical" evidence="5">
    <location>
        <begin position="69"/>
        <end position="91"/>
    </location>
</feature>
<proteinExistence type="predicted"/>
<evidence type="ECO:0000256" key="1">
    <source>
        <dbReference type="ARBA" id="ARBA00004141"/>
    </source>
</evidence>
<feature type="domain" description="Yip1" evidence="6">
    <location>
        <begin position="7"/>
        <end position="181"/>
    </location>
</feature>
<dbReference type="InterPro" id="IPR006977">
    <property type="entry name" value="Yip1_dom"/>
</dbReference>
<comment type="caution">
    <text evidence="7">The sequence shown here is derived from an EMBL/GenBank/DDBJ whole genome shotgun (WGS) entry which is preliminary data.</text>
</comment>
<sequence>MISHVAGLFTHPHQEWEEIRDTPESVSHLYFAHVLFLALIPPVSMYIGTTKVGWVIGKGDPVMLTESSALIMSVLMYLAMLAGVAVIGAFINWMSRTYDSAPGYARCVVFAAYTATPLFVAGLCALYPNVILTMLVGIAAVFYTVYLLYMGIPIFMKIPEDEGFIYSSSILTIGLVMFVSIMAITVLIWSFGFGPAYTG</sequence>
<evidence type="ECO:0000256" key="4">
    <source>
        <dbReference type="ARBA" id="ARBA00023136"/>
    </source>
</evidence>
<evidence type="ECO:0000256" key="2">
    <source>
        <dbReference type="ARBA" id="ARBA00022692"/>
    </source>
</evidence>
<dbReference type="RefSeq" id="WP_310067090.1">
    <property type="nucleotide sequence ID" value="NZ_JAVDVX010000001.1"/>
</dbReference>
<name>A0ABU1US50_9GAMM</name>